<dbReference type="InterPro" id="IPR036812">
    <property type="entry name" value="NAD(P)_OxRdtase_dom_sf"/>
</dbReference>
<dbReference type="InterPro" id="IPR023210">
    <property type="entry name" value="NADP_OxRdtase_dom"/>
</dbReference>
<dbReference type="Proteomes" id="UP000219440">
    <property type="component" value="Unassembled WGS sequence"/>
</dbReference>
<dbReference type="RefSeq" id="WP_097060886.1">
    <property type="nucleotide sequence ID" value="NZ_BMLC01000001.1"/>
</dbReference>
<dbReference type="Pfam" id="PF00248">
    <property type="entry name" value="Aldo_ket_red"/>
    <property type="match status" value="1"/>
</dbReference>
<organism evidence="3 4">
    <name type="scientific">Salinibacterium xinjiangense</name>
    <dbReference type="NCBI Taxonomy" id="386302"/>
    <lineage>
        <taxon>Bacteria</taxon>
        <taxon>Bacillati</taxon>
        <taxon>Actinomycetota</taxon>
        <taxon>Actinomycetes</taxon>
        <taxon>Micrococcales</taxon>
        <taxon>Microbacteriaceae</taxon>
        <taxon>Salinibacterium</taxon>
    </lineage>
</organism>
<dbReference type="GO" id="GO:0016491">
    <property type="term" value="F:oxidoreductase activity"/>
    <property type="evidence" value="ECO:0007669"/>
    <property type="project" value="UniProtKB-KW"/>
</dbReference>
<dbReference type="OrthoDB" id="9768793at2"/>
<dbReference type="GO" id="GO:0005737">
    <property type="term" value="C:cytoplasm"/>
    <property type="evidence" value="ECO:0007669"/>
    <property type="project" value="TreeGrafter"/>
</dbReference>
<sequence length="325" mass="35146">MKHVKLGATGQEIGRIGLGLKGMSAFYTGAAVDDDSSIRTIHRAIELGVTFFDTAEIYGPYINEELLAKAIAGRRDEIVIATKFGTILHRGDNSRGLDGSAENVRLSVEGSLSRLGTDYIDLLYQHRMDPGTPVEETVGALSELIAEGKIGGYGLSEAAPSTIRRAHAVHPVTAIQTEYSLWSRDPEAEILPTTRELGITFVPYSPLGRGFLTGTIRSLDQLDDTDFRRGNPRFEGDNLQANIRIVEQVDAVARDVQATPGQVALAWLLAQGDDIVPIPGTKRISYLEENVAAGGVQLSHTQLATLGNLHAPEGDRYADMSPVNR</sequence>
<dbReference type="AlphaFoldDB" id="A0A2C8ZNX8"/>
<reference evidence="3 4" key="1">
    <citation type="submission" date="2017-09" db="EMBL/GenBank/DDBJ databases">
        <authorList>
            <person name="Ehlers B."/>
            <person name="Leendertz F.H."/>
        </authorList>
    </citation>
    <scope>NUCLEOTIDE SEQUENCE [LARGE SCALE GENOMIC DNA]</scope>
    <source>
        <strain evidence="3 4">CGMCC 1.05381</strain>
    </source>
</reference>
<keyword evidence="4" id="KW-1185">Reference proteome</keyword>
<name>A0A2C8ZNX8_9MICO</name>
<dbReference type="CDD" id="cd19076">
    <property type="entry name" value="AKR_AKR13A_13D"/>
    <property type="match status" value="1"/>
</dbReference>
<dbReference type="InterPro" id="IPR050791">
    <property type="entry name" value="Aldo-Keto_reductase"/>
</dbReference>
<dbReference type="Gene3D" id="3.20.20.100">
    <property type="entry name" value="NADP-dependent oxidoreductase domain"/>
    <property type="match status" value="1"/>
</dbReference>
<dbReference type="PANTHER" id="PTHR43625:SF40">
    <property type="entry name" value="ALDO-KETO REDUCTASE YAKC [NADP(+)]"/>
    <property type="match status" value="1"/>
</dbReference>
<evidence type="ECO:0000259" key="2">
    <source>
        <dbReference type="Pfam" id="PF00248"/>
    </source>
</evidence>
<dbReference type="EMBL" id="OCST01000003">
    <property type="protein sequence ID" value="SOE66939.1"/>
    <property type="molecule type" value="Genomic_DNA"/>
</dbReference>
<feature type="domain" description="NADP-dependent oxidoreductase" evidence="2">
    <location>
        <begin position="16"/>
        <end position="306"/>
    </location>
</feature>
<dbReference type="SUPFAM" id="SSF51430">
    <property type="entry name" value="NAD(P)-linked oxidoreductase"/>
    <property type="match status" value="1"/>
</dbReference>
<evidence type="ECO:0000256" key="1">
    <source>
        <dbReference type="ARBA" id="ARBA00023002"/>
    </source>
</evidence>
<dbReference type="PANTHER" id="PTHR43625">
    <property type="entry name" value="AFLATOXIN B1 ALDEHYDE REDUCTASE"/>
    <property type="match status" value="1"/>
</dbReference>
<accession>A0A2C8ZNX8</accession>
<gene>
    <name evidence="3" type="ORF">SAMN06296378_1821</name>
</gene>
<proteinExistence type="predicted"/>
<keyword evidence="1" id="KW-0560">Oxidoreductase</keyword>
<evidence type="ECO:0000313" key="3">
    <source>
        <dbReference type="EMBL" id="SOE66939.1"/>
    </source>
</evidence>
<evidence type="ECO:0000313" key="4">
    <source>
        <dbReference type="Proteomes" id="UP000219440"/>
    </source>
</evidence>
<protein>
    <submittedName>
        <fullName evidence="3">Predicted oxidoreductase</fullName>
    </submittedName>
</protein>